<organism evidence="2 3">
    <name type="scientific">candidate division WOR-1 bacterium RIFOXYC2_FULL_46_14</name>
    <dbReference type="NCBI Taxonomy" id="1802587"/>
    <lineage>
        <taxon>Bacteria</taxon>
        <taxon>Bacillati</taxon>
        <taxon>Saganbacteria</taxon>
    </lineage>
</organism>
<keyword evidence="1" id="KW-0472">Membrane</keyword>
<keyword evidence="1" id="KW-0812">Transmembrane</keyword>
<comment type="caution">
    <text evidence="2">The sequence shown here is derived from an EMBL/GenBank/DDBJ whole genome shotgun (WGS) entry which is preliminary data.</text>
</comment>
<proteinExistence type="predicted"/>
<name>A0A1F4U7E4_UNCSA</name>
<sequence>MRKKGYALIVTIYVIVVFAALGITVAAFIASESVSNILVLNGLKALHIAEGGAEYVLANDLLSDLNWLDNNGQSHSNTALGEGVFDSIIYSNDPSSCTIEATGYMNRGNFLSGIQRRVRIELERQVEAALINAMYSVDRINLNHATGTVTGGGLMSGQDVVSELSGSYSISSYESVSLPSVDWTQYKGIAQSQGHYYAGDLDLSGVTLSGVNYVDGNVRIRDNVTINGSLICRGKINMNQADNLFISSEAYYPALVADIMVTGEITGTHLQDSYINGLIYSSGNITFNVIDNVTIVGAIVCGGRISIVNGSGFNLTYDPRVTQTAYMGSNGDIVITKWQNF</sequence>
<dbReference type="EMBL" id="MEUJ01000002">
    <property type="protein sequence ID" value="OGC40884.1"/>
    <property type="molecule type" value="Genomic_DNA"/>
</dbReference>
<dbReference type="Proteomes" id="UP000179242">
    <property type="component" value="Unassembled WGS sequence"/>
</dbReference>
<protein>
    <recommendedName>
        <fullName evidence="4">Type 4 fimbrial biogenesis protein PilX N-terminal domain-containing protein</fullName>
    </recommendedName>
</protein>
<reference evidence="2 3" key="1">
    <citation type="journal article" date="2016" name="Nat. Commun.">
        <title>Thousands of microbial genomes shed light on interconnected biogeochemical processes in an aquifer system.</title>
        <authorList>
            <person name="Anantharaman K."/>
            <person name="Brown C.T."/>
            <person name="Hug L.A."/>
            <person name="Sharon I."/>
            <person name="Castelle C.J."/>
            <person name="Probst A.J."/>
            <person name="Thomas B.C."/>
            <person name="Singh A."/>
            <person name="Wilkins M.J."/>
            <person name="Karaoz U."/>
            <person name="Brodie E.L."/>
            <person name="Williams K.H."/>
            <person name="Hubbard S.S."/>
            <person name="Banfield J.F."/>
        </authorList>
    </citation>
    <scope>NUCLEOTIDE SEQUENCE [LARGE SCALE GENOMIC DNA]</scope>
</reference>
<evidence type="ECO:0000313" key="2">
    <source>
        <dbReference type="EMBL" id="OGC40884.1"/>
    </source>
</evidence>
<dbReference type="AlphaFoldDB" id="A0A1F4U7E4"/>
<evidence type="ECO:0000313" key="3">
    <source>
        <dbReference type="Proteomes" id="UP000179242"/>
    </source>
</evidence>
<feature type="transmembrane region" description="Helical" evidence="1">
    <location>
        <begin position="7"/>
        <end position="30"/>
    </location>
</feature>
<evidence type="ECO:0008006" key="4">
    <source>
        <dbReference type="Google" id="ProtNLM"/>
    </source>
</evidence>
<accession>A0A1F4U7E4</accession>
<evidence type="ECO:0000256" key="1">
    <source>
        <dbReference type="SAM" id="Phobius"/>
    </source>
</evidence>
<gene>
    <name evidence="2" type="ORF">A2438_01150</name>
</gene>
<keyword evidence="1" id="KW-1133">Transmembrane helix</keyword>